<accession>A0A183AIN7</accession>
<feature type="compositionally biased region" description="Polar residues" evidence="1">
    <location>
        <begin position="271"/>
        <end position="282"/>
    </location>
</feature>
<name>A0A183AIN7_9TREM</name>
<evidence type="ECO:0000313" key="3">
    <source>
        <dbReference type="Proteomes" id="UP000272942"/>
    </source>
</evidence>
<feature type="region of interest" description="Disordered" evidence="1">
    <location>
        <begin position="128"/>
        <end position="165"/>
    </location>
</feature>
<feature type="compositionally biased region" description="Polar residues" evidence="1">
    <location>
        <begin position="196"/>
        <end position="231"/>
    </location>
</feature>
<evidence type="ECO:0000256" key="1">
    <source>
        <dbReference type="SAM" id="MobiDB-lite"/>
    </source>
</evidence>
<feature type="region of interest" description="Disordered" evidence="1">
    <location>
        <begin position="1"/>
        <end position="33"/>
    </location>
</feature>
<sequence>MHSTVESRHQPHQPHPKHHHHPHHHHPHQGHLHQPFISDRRAWHPEEETRHQNGRSPTDASQRVQPHLPPKPTGHVESRLPPTPSRSVAWPPRLTTMPDFSGQQPYWPSQKARAERKHSVYVNAAIYPLREQPQSQNGGDKSETGSPVGTVRRSPPASWTHLLPYRTSTVPQNLSERLKKSETLPNDVWVHAQRTNSIHDPNSQTNSAHPQTGTGNSANVDHQMARQNGTDGTPIGLKSPPPRPPIRTSSQQLSGRMNPSTPSEQRVTRSIPKSNSSTQSPQLRHDPSLSGLFTGDQTSLDDSPILCRYSQLYSLAPKLDSGDRSKLYTKGTQNHSNSPILSRPSIDTPPLPPELHMQRLRIHTDDIS</sequence>
<feature type="compositionally biased region" description="Polar residues" evidence="1">
    <location>
        <begin position="132"/>
        <end position="147"/>
    </location>
</feature>
<keyword evidence="3" id="KW-1185">Reference proteome</keyword>
<feature type="compositionally biased region" description="Polar residues" evidence="1">
    <location>
        <begin position="247"/>
        <end position="265"/>
    </location>
</feature>
<feature type="compositionally biased region" description="Basic residues" evidence="1">
    <location>
        <begin position="10"/>
        <end position="31"/>
    </location>
</feature>
<reference evidence="2 3" key="2">
    <citation type="submission" date="2018-11" db="EMBL/GenBank/DDBJ databases">
        <authorList>
            <consortium name="Pathogen Informatics"/>
        </authorList>
    </citation>
    <scope>NUCLEOTIDE SEQUENCE [LARGE SCALE GENOMIC DNA]</scope>
    <source>
        <strain evidence="2 3">Egypt</strain>
    </source>
</reference>
<dbReference type="WBParaSite" id="ECPE_0000683501-mRNA-1">
    <property type="protein sequence ID" value="ECPE_0000683501-mRNA-1"/>
    <property type="gene ID" value="ECPE_0000683501"/>
</dbReference>
<evidence type="ECO:0000313" key="4">
    <source>
        <dbReference type="WBParaSite" id="ECPE_0000683501-mRNA-1"/>
    </source>
</evidence>
<gene>
    <name evidence="2" type="ORF">ECPE_LOCUS6822</name>
</gene>
<feature type="compositionally biased region" description="Polar residues" evidence="1">
    <location>
        <begin position="54"/>
        <end position="64"/>
    </location>
</feature>
<feature type="compositionally biased region" description="Polar residues" evidence="1">
    <location>
        <begin position="330"/>
        <end position="340"/>
    </location>
</feature>
<dbReference type="Proteomes" id="UP000272942">
    <property type="component" value="Unassembled WGS sequence"/>
</dbReference>
<dbReference type="AlphaFoldDB" id="A0A183AIN7"/>
<protein>
    <submittedName>
        <fullName evidence="2 4">Uncharacterized protein</fullName>
    </submittedName>
</protein>
<proteinExistence type="predicted"/>
<feature type="region of interest" description="Disordered" evidence="1">
    <location>
        <begin position="320"/>
        <end position="356"/>
    </location>
</feature>
<feature type="region of interest" description="Disordered" evidence="1">
    <location>
        <begin position="196"/>
        <end position="296"/>
    </location>
</feature>
<feature type="region of interest" description="Disordered" evidence="1">
    <location>
        <begin position="46"/>
        <end position="114"/>
    </location>
</feature>
<organism evidence="4">
    <name type="scientific">Echinostoma caproni</name>
    <dbReference type="NCBI Taxonomy" id="27848"/>
    <lineage>
        <taxon>Eukaryota</taxon>
        <taxon>Metazoa</taxon>
        <taxon>Spiralia</taxon>
        <taxon>Lophotrochozoa</taxon>
        <taxon>Platyhelminthes</taxon>
        <taxon>Trematoda</taxon>
        <taxon>Digenea</taxon>
        <taxon>Plagiorchiida</taxon>
        <taxon>Echinostomata</taxon>
        <taxon>Echinostomatoidea</taxon>
        <taxon>Echinostomatidae</taxon>
        <taxon>Echinostoma</taxon>
    </lineage>
</organism>
<reference evidence="4" key="1">
    <citation type="submission" date="2016-06" db="UniProtKB">
        <authorList>
            <consortium name="WormBaseParasite"/>
        </authorList>
    </citation>
    <scope>IDENTIFICATION</scope>
</reference>
<dbReference type="EMBL" id="UZAN01043859">
    <property type="protein sequence ID" value="VDP79419.1"/>
    <property type="molecule type" value="Genomic_DNA"/>
</dbReference>
<evidence type="ECO:0000313" key="2">
    <source>
        <dbReference type="EMBL" id="VDP79419.1"/>
    </source>
</evidence>
<dbReference type="OrthoDB" id="6275016at2759"/>